<name>A0A1R4HDR3_9GAMM</name>
<protein>
    <recommendedName>
        <fullName evidence="3">DUF2442 domain-containing protein</fullName>
    </recommendedName>
</protein>
<dbReference type="Pfam" id="PF10387">
    <property type="entry name" value="DUF2442"/>
    <property type="match status" value="1"/>
</dbReference>
<sequence length="89" mass="10076">MYWDVLKVGSIAPRTLEVKFSDGLMGTVFIDYSFCTGVFEALKNDQTVALAFTENGVVTWPNGLDLAPDTMYWEIKNSPIHRYVIRLPT</sequence>
<gene>
    <name evidence="1" type="ORF">CRENPOLYSF2_3980002</name>
</gene>
<keyword evidence="2" id="KW-1185">Reference proteome</keyword>
<reference evidence="2" key="1">
    <citation type="submission" date="2017-02" db="EMBL/GenBank/DDBJ databases">
        <authorList>
            <person name="Daims H."/>
        </authorList>
    </citation>
    <scope>NUCLEOTIDE SEQUENCE [LARGE SCALE GENOMIC DNA]</scope>
</reference>
<evidence type="ECO:0000313" key="2">
    <source>
        <dbReference type="Proteomes" id="UP000195442"/>
    </source>
</evidence>
<dbReference type="Proteomes" id="UP000195442">
    <property type="component" value="Unassembled WGS sequence"/>
</dbReference>
<organism evidence="1 2">
    <name type="scientific">Crenothrix polyspora</name>
    <dbReference type="NCBI Taxonomy" id="360316"/>
    <lineage>
        <taxon>Bacteria</taxon>
        <taxon>Pseudomonadati</taxon>
        <taxon>Pseudomonadota</taxon>
        <taxon>Gammaproteobacteria</taxon>
        <taxon>Methylococcales</taxon>
        <taxon>Crenotrichaceae</taxon>
        <taxon>Crenothrix</taxon>
    </lineage>
</organism>
<dbReference type="OrthoDB" id="9803723at2"/>
<dbReference type="AlphaFoldDB" id="A0A1R4HDR3"/>
<dbReference type="Gene3D" id="3.30.2020.10">
    <property type="entry name" value="NE0471-like N-terminal domain"/>
    <property type="match status" value="1"/>
</dbReference>
<dbReference type="EMBL" id="FUKJ01000332">
    <property type="protein sequence ID" value="SJM94385.1"/>
    <property type="molecule type" value="Genomic_DNA"/>
</dbReference>
<dbReference type="InterPro" id="IPR036782">
    <property type="entry name" value="NE0471-like_N"/>
</dbReference>
<evidence type="ECO:0008006" key="3">
    <source>
        <dbReference type="Google" id="ProtNLM"/>
    </source>
</evidence>
<proteinExistence type="predicted"/>
<accession>A0A1R4HDR3</accession>
<evidence type="ECO:0000313" key="1">
    <source>
        <dbReference type="EMBL" id="SJM94385.1"/>
    </source>
</evidence>
<dbReference type="InterPro" id="IPR018841">
    <property type="entry name" value="DUF2442"/>
</dbReference>
<dbReference type="SUPFAM" id="SSF143880">
    <property type="entry name" value="NE0471 N-terminal domain-like"/>
    <property type="match status" value="1"/>
</dbReference>